<dbReference type="EMBL" id="ANHY01000008">
    <property type="protein sequence ID" value="EKV30534.1"/>
    <property type="molecule type" value="Genomic_DNA"/>
</dbReference>
<comment type="caution">
    <text evidence="1">The sequence shown here is derived from an EMBL/GenBank/DDBJ whole genome shotgun (WGS) entry which is preliminary data.</text>
</comment>
<evidence type="ECO:0000313" key="1">
    <source>
        <dbReference type="EMBL" id="EKV30534.1"/>
    </source>
</evidence>
<keyword evidence="2" id="KW-1185">Reference proteome</keyword>
<dbReference type="STRING" id="1238182.C882_4493"/>
<dbReference type="AlphaFoldDB" id="K9H0G2"/>
<sequence length="71" mass="7617">MSIDSLNMVNRAEERGELIRQQVQGQLATKMVKSATQSALAQVEAVAESVAQTRALMDAEQGRGTQVNTVA</sequence>
<protein>
    <submittedName>
        <fullName evidence="1">Uncharacterized protein</fullName>
    </submittedName>
</protein>
<organism evidence="1 2">
    <name type="scientific">Caenispirillum salinarum AK4</name>
    <dbReference type="NCBI Taxonomy" id="1238182"/>
    <lineage>
        <taxon>Bacteria</taxon>
        <taxon>Pseudomonadati</taxon>
        <taxon>Pseudomonadota</taxon>
        <taxon>Alphaproteobacteria</taxon>
        <taxon>Rhodospirillales</taxon>
        <taxon>Novispirillaceae</taxon>
        <taxon>Caenispirillum</taxon>
    </lineage>
</organism>
<dbReference type="Proteomes" id="UP000009881">
    <property type="component" value="Unassembled WGS sequence"/>
</dbReference>
<proteinExistence type="predicted"/>
<dbReference type="RefSeq" id="WP_009540601.1">
    <property type="nucleotide sequence ID" value="NZ_ANHY01000008.1"/>
</dbReference>
<reference evidence="1 2" key="1">
    <citation type="journal article" date="2013" name="Genome Announc.">
        <title>Draft Genome Sequence of an Alphaproteobacterium, Caenispirillum salinarum AK4(T), Isolated from a Solar Saltern.</title>
        <authorList>
            <person name="Khatri I."/>
            <person name="Singh A."/>
            <person name="Korpole S."/>
            <person name="Pinnaka A.K."/>
            <person name="Subramanian S."/>
        </authorList>
    </citation>
    <scope>NUCLEOTIDE SEQUENCE [LARGE SCALE GENOMIC DNA]</scope>
    <source>
        <strain evidence="1 2">AK4</strain>
    </source>
</reference>
<name>K9H0G2_9PROT</name>
<accession>K9H0G2</accession>
<gene>
    <name evidence="1" type="ORF">C882_4493</name>
</gene>
<evidence type="ECO:0000313" key="2">
    <source>
        <dbReference type="Proteomes" id="UP000009881"/>
    </source>
</evidence>